<dbReference type="AlphaFoldDB" id="A0A6L5XB72"/>
<evidence type="ECO:0000259" key="7">
    <source>
        <dbReference type="SMART" id="SM00881"/>
    </source>
</evidence>
<keyword evidence="9" id="KW-1185">Reference proteome</keyword>
<comment type="similarity">
    <text evidence="6">Belongs to the transcriptional regulatory Rex family.</text>
</comment>
<dbReference type="NCBIfam" id="NF003996">
    <property type="entry name" value="PRK05472.2-5"/>
    <property type="match status" value="1"/>
</dbReference>
<dbReference type="PANTHER" id="PTHR35786:SF1">
    <property type="entry name" value="REDOX-SENSING TRANSCRIPTIONAL REPRESSOR REX 1"/>
    <property type="match status" value="1"/>
</dbReference>
<dbReference type="GO" id="GO:0051775">
    <property type="term" value="P:response to redox state"/>
    <property type="evidence" value="ECO:0007669"/>
    <property type="project" value="InterPro"/>
</dbReference>
<dbReference type="HAMAP" id="MF_01131">
    <property type="entry name" value="Rex"/>
    <property type="match status" value="1"/>
</dbReference>
<comment type="subunit">
    <text evidence="6">Homodimer.</text>
</comment>
<dbReference type="SUPFAM" id="SSF51735">
    <property type="entry name" value="NAD(P)-binding Rossmann-fold domains"/>
    <property type="match status" value="1"/>
</dbReference>
<evidence type="ECO:0000256" key="4">
    <source>
        <dbReference type="ARBA" id="ARBA00023125"/>
    </source>
</evidence>
<evidence type="ECO:0000256" key="2">
    <source>
        <dbReference type="ARBA" id="ARBA00022491"/>
    </source>
</evidence>
<protein>
    <recommendedName>
        <fullName evidence="6">Redox-sensing transcriptional repressor Rex</fullName>
    </recommendedName>
</protein>
<evidence type="ECO:0000256" key="3">
    <source>
        <dbReference type="ARBA" id="ARBA00023015"/>
    </source>
</evidence>
<sequence length="221" mass="24855">MSEERNTGGRVMLPEPTLRRLPWYLAYVKMLDNQHIEYVSSTQIAKEINVDASQIAKDLSFLNIKGKTRIGYEVHSLVRELVDFLGFKRKHNAFMIGAGSLGAALMQDVGLSQYGLNIVAGFDINPELVGTSICGIPVYSLDELHRCQQQFNVSIAVLAVPVEHAQEAANTAIESGLKAIWNFTPYRIKAPSDIVIQNTSIYAHLALMYYRMEEKKYMNKK</sequence>
<dbReference type="Gene3D" id="3.40.50.720">
    <property type="entry name" value="NAD(P)-binding Rossmann-like Domain"/>
    <property type="match status" value="1"/>
</dbReference>
<evidence type="ECO:0000313" key="9">
    <source>
        <dbReference type="Proteomes" id="UP000483362"/>
    </source>
</evidence>
<keyword evidence="4 6" id="KW-0238">DNA-binding</keyword>
<evidence type="ECO:0000256" key="1">
    <source>
        <dbReference type="ARBA" id="ARBA00022490"/>
    </source>
</evidence>
<proteinExistence type="inferred from homology"/>
<keyword evidence="5 6" id="KW-0804">Transcription</keyword>
<dbReference type="Gene3D" id="1.10.10.10">
    <property type="entry name" value="Winged helix-like DNA-binding domain superfamily/Winged helix DNA-binding domain"/>
    <property type="match status" value="1"/>
</dbReference>
<dbReference type="InterPro" id="IPR022876">
    <property type="entry name" value="Tscrpt_rep_Rex"/>
</dbReference>
<evidence type="ECO:0000313" key="8">
    <source>
        <dbReference type="EMBL" id="MSS16897.1"/>
    </source>
</evidence>
<dbReference type="RefSeq" id="WP_154328358.1">
    <property type="nucleotide sequence ID" value="NZ_CP045696.1"/>
</dbReference>
<keyword evidence="2 6" id="KW-0678">Repressor</keyword>
<comment type="function">
    <text evidence="6">Modulates transcription in response to changes in cellular NADH/NAD(+) redox state.</text>
</comment>
<dbReference type="InterPro" id="IPR036388">
    <property type="entry name" value="WH-like_DNA-bd_sf"/>
</dbReference>
<dbReference type="Pfam" id="PF06971">
    <property type="entry name" value="Put_DNA-bind_N"/>
    <property type="match status" value="1"/>
</dbReference>
<dbReference type="InterPro" id="IPR036390">
    <property type="entry name" value="WH_DNA-bd_sf"/>
</dbReference>
<dbReference type="GO" id="GO:0045892">
    <property type="term" value="P:negative regulation of DNA-templated transcription"/>
    <property type="evidence" value="ECO:0007669"/>
    <property type="project" value="InterPro"/>
</dbReference>
<dbReference type="InterPro" id="IPR036291">
    <property type="entry name" value="NAD(P)-bd_dom_sf"/>
</dbReference>
<organism evidence="8 9">
    <name type="scientific">Sodaliphilus pleomorphus</name>
    <dbReference type="NCBI Taxonomy" id="2606626"/>
    <lineage>
        <taxon>Bacteria</taxon>
        <taxon>Pseudomonadati</taxon>
        <taxon>Bacteroidota</taxon>
        <taxon>Bacteroidia</taxon>
        <taxon>Bacteroidales</taxon>
        <taxon>Muribaculaceae</taxon>
        <taxon>Sodaliphilus</taxon>
    </lineage>
</organism>
<dbReference type="SUPFAM" id="SSF46785">
    <property type="entry name" value="Winged helix' DNA-binding domain"/>
    <property type="match status" value="1"/>
</dbReference>
<dbReference type="InterPro" id="IPR003781">
    <property type="entry name" value="CoA-bd"/>
</dbReference>
<dbReference type="GO" id="GO:0003700">
    <property type="term" value="F:DNA-binding transcription factor activity"/>
    <property type="evidence" value="ECO:0007669"/>
    <property type="project" value="UniProtKB-UniRule"/>
</dbReference>
<feature type="binding site" evidence="6">
    <location>
        <begin position="97"/>
        <end position="102"/>
    </location>
    <ligand>
        <name>NAD(+)</name>
        <dbReference type="ChEBI" id="CHEBI:57540"/>
    </ligand>
</feature>
<keyword evidence="6" id="KW-0520">NAD</keyword>
<reference evidence="8 9" key="1">
    <citation type="submission" date="2019-08" db="EMBL/GenBank/DDBJ databases">
        <title>In-depth cultivation of the pig gut microbiome towards novel bacterial diversity and tailored functional studies.</title>
        <authorList>
            <person name="Wylensek D."/>
            <person name="Hitch T.C.A."/>
            <person name="Clavel T."/>
        </authorList>
    </citation>
    <scope>NUCLEOTIDE SEQUENCE [LARGE SCALE GENOMIC DNA]</scope>
    <source>
        <strain evidence="8 9">Oil-RF-744-WCA-WT-10</strain>
    </source>
</reference>
<dbReference type="SMART" id="SM00881">
    <property type="entry name" value="CoA_binding"/>
    <property type="match status" value="1"/>
</dbReference>
<dbReference type="InterPro" id="IPR009718">
    <property type="entry name" value="Rex_DNA-bd_C_dom"/>
</dbReference>
<dbReference type="Proteomes" id="UP000483362">
    <property type="component" value="Unassembled WGS sequence"/>
</dbReference>
<dbReference type="NCBIfam" id="NF003995">
    <property type="entry name" value="PRK05472.2-4"/>
    <property type="match status" value="1"/>
</dbReference>
<keyword evidence="3 6" id="KW-0805">Transcription regulation</keyword>
<comment type="caution">
    <text evidence="8">The sequence shown here is derived from an EMBL/GenBank/DDBJ whole genome shotgun (WGS) entry which is preliminary data.</text>
</comment>
<dbReference type="PANTHER" id="PTHR35786">
    <property type="entry name" value="REDOX-SENSING TRANSCRIPTIONAL REPRESSOR REX"/>
    <property type="match status" value="1"/>
</dbReference>
<dbReference type="Pfam" id="PF02629">
    <property type="entry name" value="CoA_binding"/>
    <property type="match status" value="1"/>
</dbReference>
<name>A0A6L5XB72_9BACT</name>
<accession>A0A6L5XB72</accession>
<comment type="subcellular location">
    <subcellularLocation>
        <location evidence="6">Cytoplasm</location>
    </subcellularLocation>
</comment>
<feature type="DNA-binding region" description="H-T-H motif" evidence="6">
    <location>
        <begin position="23"/>
        <end position="62"/>
    </location>
</feature>
<dbReference type="NCBIfam" id="NF003994">
    <property type="entry name" value="PRK05472.2-3"/>
    <property type="match status" value="1"/>
</dbReference>
<keyword evidence="1 6" id="KW-0963">Cytoplasm</keyword>
<dbReference type="EMBL" id="VULT01000004">
    <property type="protein sequence ID" value="MSS16897.1"/>
    <property type="molecule type" value="Genomic_DNA"/>
</dbReference>
<dbReference type="GO" id="GO:0003677">
    <property type="term" value="F:DNA binding"/>
    <property type="evidence" value="ECO:0007669"/>
    <property type="project" value="UniProtKB-UniRule"/>
</dbReference>
<dbReference type="GO" id="GO:0005737">
    <property type="term" value="C:cytoplasm"/>
    <property type="evidence" value="ECO:0007669"/>
    <property type="project" value="UniProtKB-SubCell"/>
</dbReference>
<evidence type="ECO:0000256" key="5">
    <source>
        <dbReference type="ARBA" id="ARBA00023163"/>
    </source>
</evidence>
<evidence type="ECO:0000256" key="6">
    <source>
        <dbReference type="HAMAP-Rule" id="MF_01131"/>
    </source>
</evidence>
<feature type="domain" description="CoA-binding" evidence="7">
    <location>
        <begin position="86"/>
        <end position="187"/>
    </location>
</feature>
<gene>
    <name evidence="6" type="primary">rex</name>
    <name evidence="8" type="ORF">FYJ29_03825</name>
</gene>